<dbReference type="STRING" id="4829.A0A168KZL6"/>
<accession>A0A168KZL6</accession>
<sequence>MSTAVISSGTLYEPRSYDAAQQRIPSTSQAVEDDAEKKKKKKKAMRHAVGLIVIDPVTKRVLMLSSKKRENAYVLPKGDCMMEPETERYEDAAFRVLMEAGIKAHSLSRRIAVYTDANKKGKIIGHHAMYECTSFSLTQPPAEFDRTRVWVAYDVALRATEDRPLSLMALKNSTLGRQ</sequence>
<proteinExistence type="predicted"/>
<organism evidence="2">
    <name type="scientific">Absidia glauca</name>
    <name type="common">Pin mould</name>
    <dbReference type="NCBI Taxonomy" id="4829"/>
    <lineage>
        <taxon>Eukaryota</taxon>
        <taxon>Fungi</taxon>
        <taxon>Fungi incertae sedis</taxon>
        <taxon>Mucoromycota</taxon>
        <taxon>Mucoromycotina</taxon>
        <taxon>Mucoromycetes</taxon>
        <taxon>Mucorales</taxon>
        <taxon>Cunninghamellaceae</taxon>
        <taxon>Absidia</taxon>
    </lineage>
</organism>
<reference evidence="2" key="1">
    <citation type="submission" date="2016-04" db="EMBL/GenBank/DDBJ databases">
        <authorList>
            <person name="Evans L.H."/>
            <person name="Alamgir A."/>
            <person name="Owens N."/>
            <person name="Weber N.D."/>
            <person name="Virtaneva K."/>
            <person name="Barbian K."/>
            <person name="Babar A."/>
            <person name="Rosenke K."/>
        </authorList>
    </citation>
    <scope>NUCLEOTIDE SEQUENCE [LARGE SCALE GENOMIC DNA]</scope>
    <source>
        <strain evidence="2">CBS 101.48</strain>
    </source>
</reference>
<evidence type="ECO:0000313" key="2">
    <source>
        <dbReference type="EMBL" id="SAL95757.1"/>
    </source>
</evidence>
<dbReference type="Gene3D" id="3.90.79.10">
    <property type="entry name" value="Nucleoside Triphosphate Pyrophosphohydrolase"/>
    <property type="match status" value="1"/>
</dbReference>
<dbReference type="Proteomes" id="UP000078561">
    <property type="component" value="Unassembled WGS sequence"/>
</dbReference>
<evidence type="ECO:0000313" key="3">
    <source>
        <dbReference type="Proteomes" id="UP000078561"/>
    </source>
</evidence>
<dbReference type="InParanoid" id="A0A168KZL6"/>
<dbReference type="EMBL" id="LT550481">
    <property type="protein sequence ID" value="SAL95757.1"/>
    <property type="molecule type" value="Genomic_DNA"/>
</dbReference>
<dbReference type="OMA" id="LLETWPN"/>
<keyword evidence="3" id="KW-1185">Reference proteome</keyword>
<protein>
    <recommendedName>
        <fullName evidence="4">Nudix hydrolase domain-containing protein</fullName>
    </recommendedName>
</protein>
<dbReference type="OrthoDB" id="2011998at2759"/>
<dbReference type="InterPro" id="IPR015797">
    <property type="entry name" value="NUDIX_hydrolase-like_dom_sf"/>
</dbReference>
<dbReference type="SUPFAM" id="SSF55811">
    <property type="entry name" value="Nudix"/>
    <property type="match status" value="1"/>
</dbReference>
<name>A0A168KZL6_ABSGL</name>
<feature type="region of interest" description="Disordered" evidence="1">
    <location>
        <begin position="16"/>
        <end position="42"/>
    </location>
</feature>
<gene>
    <name evidence="2" type="primary">ABSGL_01098.1 scaffold 1223</name>
</gene>
<dbReference type="AlphaFoldDB" id="A0A168KZL6"/>
<evidence type="ECO:0000256" key="1">
    <source>
        <dbReference type="SAM" id="MobiDB-lite"/>
    </source>
</evidence>
<evidence type="ECO:0008006" key="4">
    <source>
        <dbReference type="Google" id="ProtNLM"/>
    </source>
</evidence>